<dbReference type="Proteomes" id="UP000298390">
    <property type="component" value="Unassembled WGS sequence"/>
</dbReference>
<sequence length="959" mass="108629">MNWYPDPNADAHLRRRQLSLEGFNQLVNGIWNKPENVGGKLDYELIQAILAGRAYNSDREREERLFVNARMGHAMPEYVEHFDDPPDATHYGVTRDIDSMFGMTRDLPYTCAIHVYPVCDFRQTLKKDIHITWPVRINGATKNVGLHEIPNMCFAKIGTHAKVNIMFPGLYAPGQTRKIDDRRLDMVYEMVIRPSLLTIGYEHIGHWPPTAKAAWALIRGVDGGLTFKTISIPNRRLEPFATEMCRRMDLIPEFQDAFWYHEVRGTKGNNHHNPHNDDEAADALHLAFKDLNFLAITPNDLAYRWFVDVGIEVRHPGHVLHWRRESHASILEHAMPSALPAGITNLLGGSNFTLDACAQLDDIAGFRAITKHIGLIDNVRYINVYSTEKELHYQILKGTYKEIQPSDFLPANIQRTLNRIDQWTTALNDAMGHTQEAQEAAARYELRVPAAFCGAALREVPYDVLKDACVSIEARTWWAFKYWRIFGCYLVISNLQRAPSTFRVAARCLQLGATMAYILNSALYRTNLSHPWPELETAVAMYHDPTAASGDEMDDDMLEGDEMVPIGGNQGLFFLAAIEKSKRFFTCNDKRVIDMGNLLYLYGADNVTTLNSKFGITGIKVIPRRAHANRRSNRQPMTSSALAVRTEPLPVLDLGGVQAAERGGEPQLTLTNQIGSLWAQWKHDLLEKAPQRRLTTNPRYMTTTALEIANAPTELFQSPELPFQVCRVILVDPTFWTGQLLDLYFPPAATFYQIKKQNYTNCLYWGQYGTMTERMTAQQVELLRGALKRLIGTLLWVPYPESDRFWVTRTTGHTTAVYVPRRGSGPAPLLALNPFKYKGQRLSIRRAIDYGHGINVGDSDDDDQPGNGHGADQWEGPSDPGSDAPEDRGDDADDEGDERDENGEVPQEFQPMGQQNANDEWLEGFRQDPDDAMDEDERSDRGLPFEEEEESSEPPWAHI</sequence>
<name>A0A4Y9XX36_9APHY</name>
<feature type="compositionally biased region" description="Acidic residues" evidence="1">
    <location>
        <begin position="888"/>
        <end position="903"/>
    </location>
</feature>
<accession>A0A4Y9XX36</accession>
<protein>
    <submittedName>
        <fullName evidence="2">Uncharacterized protein</fullName>
    </submittedName>
</protein>
<reference evidence="2 3" key="1">
    <citation type="submission" date="2019-01" db="EMBL/GenBank/DDBJ databases">
        <title>Genome sequencing of the rare red list fungi Fomitopsis rosea.</title>
        <authorList>
            <person name="Buettner E."/>
            <person name="Kellner H."/>
        </authorList>
    </citation>
    <scope>NUCLEOTIDE SEQUENCE [LARGE SCALE GENOMIC DNA]</scope>
    <source>
        <strain evidence="2 3">DSM 105464</strain>
    </source>
</reference>
<dbReference type="AlphaFoldDB" id="A0A4Y9XX36"/>
<evidence type="ECO:0000313" key="3">
    <source>
        <dbReference type="Proteomes" id="UP000298390"/>
    </source>
</evidence>
<dbReference type="EMBL" id="SEKV01000751">
    <property type="protein sequence ID" value="TFY53993.1"/>
    <property type="molecule type" value="Genomic_DNA"/>
</dbReference>
<proteinExistence type="predicted"/>
<gene>
    <name evidence="2" type="ORF">EVJ58_g9127</name>
</gene>
<organism evidence="2 3">
    <name type="scientific">Rhodofomes roseus</name>
    <dbReference type="NCBI Taxonomy" id="34475"/>
    <lineage>
        <taxon>Eukaryota</taxon>
        <taxon>Fungi</taxon>
        <taxon>Dikarya</taxon>
        <taxon>Basidiomycota</taxon>
        <taxon>Agaricomycotina</taxon>
        <taxon>Agaricomycetes</taxon>
        <taxon>Polyporales</taxon>
        <taxon>Rhodofomes</taxon>
    </lineage>
</organism>
<comment type="caution">
    <text evidence="2">The sequence shown here is derived from an EMBL/GenBank/DDBJ whole genome shotgun (WGS) entry which is preliminary data.</text>
</comment>
<feature type="region of interest" description="Disordered" evidence="1">
    <location>
        <begin position="854"/>
        <end position="959"/>
    </location>
</feature>
<evidence type="ECO:0000256" key="1">
    <source>
        <dbReference type="SAM" id="MobiDB-lite"/>
    </source>
</evidence>
<evidence type="ECO:0000313" key="2">
    <source>
        <dbReference type="EMBL" id="TFY53993.1"/>
    </source>
</evidence>